<dbReference type="InterPro" id="IPR010426">
    <property type="entry name" value="MTTB_MeTrfase"/>
</dbReference>
<dbReference type="GO" id="GO:0032259">
    <property type="term" value="P:methylation"/>
    <property type="evidence" value="ECO:0007669"/>
    <property type="project" value="UniProtKB-KW"/>
</dbReference>
<dbReference type="GO" id="GO:0008168">
    <property type="term" value="F:methyltransferase activity"/>
    <property type="evidence" value="ECO:0007669"/>
    <property type="project" value="UniProtKB-KW"/>
</dbReference>
<dbReference type="InterPro" id="IPR038601">
    <property type="entry name" value="MttB-like_sf"/>
</dbReference>
<evidence type="ECO:0000256" key="1">
    <source>
        <dbReference type="ARBA" id="ARBA00007137"/>
    </source>
</evidence>
<gene>
    <name evidence="4" type="ORF">S01H4_27032</name>
</gene>
<name>X1CXJ1_9ZZZZ</name>
<comment type="caution">
    <text evidence="4">The sequence shown here is derived from an EMBL/GenBank/DDBJ whole genome shotgun (WGS) entry which is preliminary data.</text>
</comment>
<accession>X1CXJ1</accession>
<organism evidence="4">
    <name type="scientific">marine sediment metagenome</name>
    <dbReference type="NCBI Taxonomy" id="412755"/>
    <lineage>
        <taxon>unclassified sequences</taxon>
        <taxon>metagenomes</taxon>
        <taxon>ecological metagenomes</taxon>
    </lineage>
</organism>
<proteinExistence type="inferred from homology"/>
<sequence length="237" mass="25166">TKASLEPAKAGIPVAVMPMPMSGVSGPVTLAGTLVEDNAEFLCGLVIVEFAGPGAPVVYSGACGTVNFRTGLETSSAETMLLNAGLTQLAHLYDLPSESRGMRSASKLMDAQAGYEMAIALIPHLLSGPDIVLGLGGLEGVRINSPVAMVIENEIIDYALRYIQGIEVNDETLALDVIHSVGPRGNYLGERHTLEHFRERWKSRIADISSFEAWEAEGVKSLDAVAKEKVRGDPGHP</sequence>
<dbReference type="EMBL" id="BART01013131">
    <property type="protein sequence ID" value="GAG88936.1"/>
    <property type="molecule type" value="Genomic_DNA"/>
</dbReference>
<keyword evidence="3" id="KW-0808">Transferase</keyword>
<evidence type="ECO:0000313" key="4">
    <source>
        <dbReference type="EMBL" id="GAG88936.1"/>
    </source>
</evidence>
<keyword evidence="2" id="KW-0489">Methyltransferase</keyword>
<comment type="similarity">
    <text evidence="1">Belongs to the trimethylamine methyltransferase family.</text>
</comment>
<reference evidence="4" key="1">
    <citation type="journal article" date="2014" name="Front. Microbiol.">
        <title>High frequency of phylogenetically diverse reductive dehalogenase-homologous genes in deep subseafloor sedimentary metagenomes.</title>
        <authorList>
            <person name="Kawai M."/>
            <person name="Futagami T."/>
            <person name="Toyoda A."/>
            <person name="Takaki Y."/>
            <person name="Nishi S."/>
            <person name="Hori S."/>
            <person name="Arai W."/>
            <person name="Tsubouchi T."/>
            <person name="Morono Y."/>
            <person name="Uchiyama I."/>
            <person name="Ito T."/>
            <person name="Fujiyama A."/>
            <person name="Inagaki F."/>
            <person name="Takami H."/>
        </authorList>
    </citation>
    <scope>NUCLEOTIDE SEQUENCE</scope>
    <source>
        <strain evidence="4">Expedition CK06-06</strain>
    </source>
</reference>
<evidence type="ECO:0000256" key="3">
    <source>
        <dbReference type="ARBA" id="ARBA00022679"/>
    </source>
</evidence>
<protein>
    <recommendedName>
        <fullName evidence="5">Trimethylamine methyltransferase</fullName>
    </recommendedName>
</protein>
<evidence type="ECO:0008006" key="5">
    <source>
        <dbReference type="Google" id="ProtNLM"/>
    </source>
</evidence>
<dbReference type="AlphaFoldDB" id="X1CXJ1"/>
<dbReference type="Pfam" id="PF06253">
    <property type="entry name" value="MTTB"/>
    <property type="match status" value="1"/>
</dbReference>
<evidence type="ECO:0000256" key="2">
    <source>
        <dbReference type="ARBA" id="ARBA00022603"/>
    </source>
</evidence>
<feature type="non-terminal residue" evidence="4">
    <location>
        <position position="1"/>
    </location>
</feature>
<dbReference type="Gene3D" id="3.20.20.480">
    <property type="entry name" value="Trimethylamine methyltransferase-like"/>
    <property type="match status" value="1"/>
</dbReference>
<dbReference type="GO" id="GO:0015948">
    <property type="term" value="P:methanogenesis"/>
    <property type="evidence" value="ECO:0007669"/>
    <property type="project" value="InterPro"/>
</dbReference>